<proteinExistence type="predicted"/>
<sequence length="38" mass="4494">MKVVDTQRSTQGNIRLVCVKNCRFTTIVWTYQNNDVVY</sequence>
<name>A0A1B6NT67_9ZZZZ</name>
<dbReference type="EMBL" id="AYSL01001353">
    <property type="protein sequence ID" value="KTF06122.1"/>
    <property type="molecule type" value="Genomic_DNA"/>
</dbReference>
<gene>
    <name evidence="1" type="ORF">MGSAQ_002382</name>
</gene>
<reference evidence="1" key="1">
    <citation type="submission" date="2013-11" db="EMBL/GenBank/DDBJ databases">
        <title>Microbial diversity, functional groups and degradation webs in Northern and Southern Mediterranean and Red Sea marine crude oil polluted sites.</title>
        <authorList>
            <person name="Daffonchio D."/>
            <person name="Mapelli F."/>
            <person name="Ferrer M."/>
            <person name="Richter M."/>
            <person name="Cherif A."/>
            <person name="Malkawi H.I."/>
            <person name="Yakimov M.M."/>
            <person name="Abdel-Fattah Y.R."/>
            <person name="Blaghen M."/>
            <person name="Golyshin P.N."/>
            <person name="Kalogerakis N."/>
            <person name="Boon N."/>
            <person name="Magagnini M."/>
            <person name="Fava F."/>
        </authorList>
    </citation>
    <scope>NUCLEOTIDE SEQUENCE</scope>
</reference>
<protein>
    <submittedName>
        <fullName evidence="1">Uncharacterized protein</fullName>
    </submittedName>
</protein>
<evidence type="ECO:0000313" key="1">
    <source>
        <dbReference type="EMBL" id="KTF06122.1"/>
    </source>
</evidence>
<comment type="caution">
    <text evidence="1">The sequence shown here is derived from an EMBL/GenBank/DDBJ whole genome shotgun (WGS) entry which is preliminary data.</text>
</comment>
<dbReference type="AlphaFoldDB" id="A0A1B6NT67"/>
<organism evidence="1">
    <name type="scientific">marine sediment metagenome</name>
    <dbReference type="NCBI Taxonomy" id="412755"/>
    <lineage>
        <taxon>unclassified sequences</taxon>
        <taxon>metagenomes</taxon>
        <taxon>ecological metagenomes</taxon>
    </lineage>
</organism>
<accession>A0A1B6NT67</accession>